<accession>A0A345ILW0</accession>
<dbReference type="Pfam" id="PF10134">
    <property type="entry name" value="RPA"/>
    <property type="match status" value="1"/>
</dbReference>
<dbReference type="KEGG" id="dwu:DVJ83_16140"/>
<feature type="region of interest" description="Disordered" evidence="1">
    <location>
        <begin position="373"/>
        <end position="396"/>
    </location>
</feature>
<evidence type="ECO:0000256" key="1">
    <source>
        <dbReference type="SAM" id="MobiDB-lite"/>
    </source>
</evidence>
<dbReference type="EMBL" id="CP031163">
    <property type="protein sequence ID" value="AXH00683.1"/>
    <property type="molecule type" value="Genomic_DNA"/>
</dbReference>
<feature type="compositionally biased region" description="Basic and acidic residues" evidence="1">
    <location>
        <begin position="376"/>
        <end position="390"/>
    </location>
</feature>
<dbReference type="AlphaFoldDB" id="A0A345ILW0"/>
<evidence type="ECO:0000313" key="2">
    <source>
        <dbReference type="EMBL" id="AXH00683.1"/>
    </source>
</evidence>
<organism evidence="2 3">
    <name type="scientific">Deinococcus wulumuqiensis</name>
    <dbReference type="NCBI Taxonomy" id="980427"/>
    <lineage>
        <taxon>Bacteria</taxon>
        <taxon>Thermotogati</taxon>
        <taxon>Deinococcota</taxon>
        <taxon>Deinococci</taxon>
        <taxon>Deinococcales</taxon>
        <taxon>Deinococcaceae</taxon>
        <taxon>Deinococcus</taxon>
    </lineage>
</organism>
<name>A0A345ILW0_9DEIO</name>
<evidence type="ECO:0000313" key="3">
    <source>
        <dbReference type="Proteomes" id="UP000253744"/>
    </source>
</evidence>
<sequence length="462" mass="51721">MGRQSEMSQKQGLEERNMARLNPVVALNRVPKNMTGWCKTVEVDSLGTMTVTCVTSSGYTVPHGLDGDVVFALLSAYEFQGRPTDGRVRVNMNNLCEYVGLKPSTNTYERIYDSLQCLLNTLYHAESCWGNERNGKWEWRSLSFRIINSLGFKNTGETKQEARAFGESNSDVVIQLGDEIIQSVQMEHTRWVDLATYHRLSFPLVRLLYRLLEEQQAISSGKTFRVPVAALGQHLGLRELDPDGGIESKYNVPKTRVIRIDRVRRALEPAHKELLEMGYLRDVEYEGRGQKQEVIYTFGTNVQITADVETVALLTKHGVTAVRAAELVRAHGRERIEEVSAQFEARLAGGYRPKNKAGLLCNMLEQPERYAVPEVSKPEGSKEVKSRPVAEEQPAPVERDEKMAEMLLRRCALHDTAEGKELLAKLVAAYVSGKINTGNLIDLASLNSQAARARGAELLRAS</sequence>
<geneLocation type="plasmid" evidence="3">
    <name>pdrdi</name>
</geneLocation>
<dbReference type="Proteomes" id="UP000253744">
    <property type="component" value="Plasmid pDrdI"/>
</dbReference>
<dbReference type="RefSeq" id="WP_114673338.1">
    <property type="nucleotide sequence ID" value="NZ_CP031163.1"/>
</dbReference>
<reference evidence="2 3" key="1">
    <citation type="submission" date="2018-07" db="EMBL/GenBank/DDBJ databases">
        <title>Complete Genome and Methylome Analysis of Deinococcus wulumuqiensis NEB 479.</title>
        <authorList>
            <person name="Fomenkov A."/>
            <person name="Luyten Y."/>
            <person name="Vincze T."/>
            <person name="Anton B.P."/>
            <person name="Clark T."/>
            <person name="Roberts R.J."/>
            <person name="Morgan R.D."/>
        </authorList>
    </citation>
    <scope>NUCLEOTIDE SEQUENCE [LARGE SCALE GENOMIC DNA]</scope>
    <source>
        <strain evidence="2 3">NEB 479</strain>
        <plasmid evidence="3">Plasmid pdrdi</plasmid>
    </source>
</reference>
<dbReference type="InterPro" id="IPR018777">
    <property type="entry name" value="Replication_initiator_prot_A"/>
</dbReference>
<gene>
    <name evidence="2" type="ORF">DVJ83_16140</name>
</gene>
<proteinExistence type="predicted"/>
<protein>
    <submittedName>
        <fullName evidence="2">Plasmid replication initiator repA-related protein</fullName>
    </submittedName>
</protein>
<keyword evidence="2" id="KW-0614">Plasmid</keyword>